<dbReference type="Pfam" id="PF16925">
    <property type="entry name" value="TetR_C_13"/>
    <property type="match status" value="1"/>
</dbReference>
<comment type="caution">
    <text evidence="6">The sequence shown here is derived from an EMBL/GenBank/DDBJ whole genome shotgun (WGS) entry which is preliminary data.</text>
</comment>
<reference evidence="6 7" key="1">
    <citation type="submission" date="2019-10" db="EMBL/GenBank/DDBJ databases">
        <title>Epibacterium sp. nov., isolated from seawater.</title>
        <authorList>
            <person name="Zhang X."/>
            <person name="Li N."/>
        </authorList>
    </citation>
    <scope>NUCLEOTIDE SEQUENCE [LARGE SCALE GENOMIC DNA]</scope>
    <source>
        <strain evidence="6 7">SM1979</strain>
    </source>
</reference>
<evidence type="ECO:0000256" key="4">
    <source>
        <dbReference type="PROSITE-ProRule" id="PRU00335"/>
    </source>
</evidence>
<dbReference type="AlphaFoldDB" id="A0A843YI97"/>
<dbReference type="InterPro" id="IPR001647">
    <property type="entry name" value="HTH_TetR"/>
</dbReference>
<protein>
    <submittedName>
        <fullName evidence="6">TetR family transcriptional regulator</fullName>
    </submittedName>
</protein>
<dbReference type="Proteomes" id="UP000444174">
    <property type="component" value="Unassembled WGS sequence"/>
</dbReference>
<dbReference type="Gene3D" id="1.10.10.60">
    <property type="entry name" value="Homeodomain-like"/>
    <property type="match status" value="1"/>
</dbReference>
<evidence type="ECO:0000256" key="2">
    <source>
        <dbReference type="ARBA" id="ARBA00023125"/>
    </source>
</evidence>
<dbReference type="InterPro" id="IPR009057">
    <property type="entry name" value="Homeodomain-like_sf"/>
</dbReference>
<dbReference type="PANTHER" id="PTHR47506:SF10">
    <property type="entry name" value="TRANSCRIPTIONAL REGULATORY PROTEIN"/>
    <property type="match status" value="1"/>
</dbReference>
<gene>
    <name evidence="6" type="ORF">GFB49_11050</name>
</gene>
<evidence type="ECO:0000259" key="5">
    <source>
        <dbReference type="PROSITE" id="PS50977"/>
    </source>
</evidence>
<proteinExistence type="predicted"/>
<dbReference type="RefSeq" id="WP_153215940.1">
    <property type="nucleotide sequence ID" value="NZ_WIBF01000006.1"/>
</dbReference>
<keyword evidence="1" id="KW-0805">Transcription regulation</keyword>
<keyword evidence="2 4" id="KW-0238">DNA-binding</keyword>
<evidence type="ECO:0000256" key="3">
    <source>
        <dbReference type="ARBA" id="ARBA00023163"/>
    </source>
</evidence>
<name>A0A843YI97_9RHOB</name>
<dbReference type="InterPro" id="IPR011075">
    <property type="entry name" value="TetR_C"/>
</dbReference>
<dbReference type="GO" id="GO:0003677">
    <property type="term" value="F:DNA binding"/>
    <property type="evidence" value="ECO:0007669"/>
    <property type="project" value="UniProtKB-UniRule"/>
</dbReference>
<dbReference type="SUPFAM" id="SSF46689">
    <property type="entry name" value="Homeodomain-like"/>
    <property type="match status" value="1"/>
</dbReference>
<dbReference type="InterPro" id="IPR036271">
    <property type="entry name" value="Tet_transcr_reg_TetR-rel_C_sf"/>
</dbReference>
<dbReference type="EMBL" id="WIBF01000006">
    <property type="protein sequence ID" value="MQQ08992.1"/>
    <property type="molecule type" value="Genomic_DNA"/>
</dbReference>
<feature type="domain" description="HTH tetR-type" evidence="5">
    <location>
        <begin position="4"/>
        <end position="64"/>
    </location>
</feature>
<evidence type="ECO:0000256" key="1">
    <source>
        <dbReference type="ARBA" id="ARBA00023015"/>
    </source>
</evidence>
<dbReference type="SUPFAM" id="SSF48498">
    <property type="entry name" value="Tetracyclin repressor-like, C-terminal domain"/>
    <property type="match status" value="1"/>
</dbReference>
<keyword evidence="3" id="KW-0804">Transcription</keyword>
<dbReference type="Gene3D" id="1.10.357.10">
    <property type="entry name" value="Tetracycline Repressor, domain 2"/>
    <property type="match status" value="1"/>
</dbReference>
<evidence type="ECO:0000313" key="7">
    <source>
        <dbReference type="Proteomes" id="UP000444174"/>
    </source>
</evidence>
<accession>A0A843YI97</accession>
<evidence type="ECO:0000313" key="6">
    <source>
        <dbReference type="EMBL" id="MQQ08992.1"/>
    </source>
</evidence>
<dbReference type="PROSITE" id="PS50977">
    <property type="entry name" value="HTH_TETR_2"/>
    <property type="match status" value="1"/>
</dbReference>
<organism evidence="6 7">
    <name type="scientific">Tritonibacter litoralis</name>
    <dbReference type="NCBI Taxonomy" id="2662264"/>
    <lineage>
        <taxon>Bacteria</taxon>
        <taxon>Pseudomonadati</taxon>
        <taxon>Pseudomonadota</taxon>
        <taxon>Alphaproteobacteria</taxon>
        <taxon>Rhodobacterales</taxon>
        <taxon>Paracoccaceae</taxon>
        <taxon>Tritonibacter</taxon>
    </lineage>
</organism>
<dbReference type="Pfam" id="PF00440">
    <property type="entry name" value="TetR_N"/>
    <property type="match status" value="1"/>
</dbReference>
<keyword evidence="7" id="KW-1185">Reference proteome</keyword>
<dbReference type="PANTHER" id="PTHR47506">
    <property type="entry name" value="TRANSCRIPTIONAL REGULATORY PROTEIN"/>
    <property type="match status" value="1"/>
</dbReference>
<feature type="DNA-binding region" description="H-T-H motif" evidence="4">
    <location>
        <begin position="27"/>
        <end position="46"/>
    </location>
</feature>
<sequence length="212" mass="22853">MAQRHDRAEALHKALYLFWEKGFNGTSIKDLEHHLGMHPGSIYAAFGSKAGLFARALQLYADQMMSGHYADCVGETKLHALAEAVRQSHPIAQHDGPKAACFICKSLMETGIDSPEVHAALNRLADAFEDQFTEMFEQARSAGELATDADCRALAQSVQTALAGISTLVLRPNRQEQARQMLEQLALDIVALGQGSPSMGGFASGLAGQSRA</sequence>